<dbReference type="AlphaFoldDB" id="K3WGR4"/>
<feature type="domain" description="Amine oxidase" evidence="1">
    <location>
        <begin position="15"/>
        <end position="410"/>
    </location>
</feature>
<name>K3WGR4_GLOUD</name>
<keyword evidence="3" id="KW-1185">Reference proteome</keyword>
<dbReference type="InterPro" id="IPR002937">
    <property type="entry name" value="Amino_oxidase"/>
</dbReference>
<reference evidence="3" key="2">
    <citation type="submission" date="2010-04" db="EMBL/GenBank/DDBJ databases">
        <authorList>
            <person name="Buell R."/>
            <person name="Hamilton J."/>
            <person name="Hostetler J."/>
        </authorList>
    </citation>
    <scope>NUCLEOTIDE SEQUENCE [LARGE SCALE GENOMIC DNA]</scope>
    <source>
        <strain evidence="3">DAOM:BR144</strain>
    </source>
</reference>
<dbReference type="Proteomes" id="UP000019132">
    <property type="component" value="Unassembled WGS sequence"/>
</dbReference>
<proteinExistence type="predicted"/>
<organism evidence="2 3">
    <name type="scientific">Globisporangium ultimum (strain ATCC 200006 / CBS 805.95 / DAOM BR144)</name>
    <name type="common">Pythium ultimum</name>
    <dbReference type="NCBI Taxonomy" id="431595"/>
    <lineage>
        <taxon>Eukaryota</taxon>
        <taxon>Sar</taxon>
        <taxon>Stramenopiles</taxon>
        <taxon>Oomycota</taxon>
        <taxon>Peronosporomycetes</taxon>
        <taxon>Pythiales</taxon>
        <taxon>Pythiaceae</taxon>
        <taxon>Globisporangium</taxon>
    </lineage>
</organism>
<dbReference type="InParanoid" id="K3WGR4"/>
<evidence type="ECO:0000313" key="3">
    <source>
        <dbReference type="Proteomes" id="UP000019132"/>
    </source>
</evidence>
<reference evidence="3" key="1">
    <citation type="journal article" date="2010" name="Genome Biol.">
        <title>Genome sequence of the necrotrophic plant pathogen Pythium ultimum reveals original pathogenicity mechanisms and effector repertoire.</title>
        <authorList>
            <person name="Levesque C.A."/>
            <person name="Brouwer H."/>
            <person name="Cano L."/>
            <person name="Hamilton J.P."/>
            <person name="Holt C."/>
            <person name="Huitema E."/>
            <person name="Raffaele S."/>
            <person name="Robideau G.P."/>
            <person name="Thines M."/>
            <person name="Win J."/>
            <person name="Zerillo M.M."/>
            <person name="Beakes G.W."/>
            <person name="Boore J.L."/>
            <person name="Busam D."/>
            <person name="Dumas B."/>
            <person name="Ferriera S."/>
            <person name="Fuerstenberg S.I."/>
            <person name="Gachon C.M."/>
            <person name="Gaulin E."/>
            <person name="Govers F."/>
            <person name="Grenville-Briggs L."/>
            <person name="Horner N."/>
            <person name="Hostetler J."/>
            <person name="Jiang R.H."/>
            <person name="Johnson J."/>
            <person name="Krajaejun T."/>
            <person name="Lin H."/>
            <person name="Meijer H.J."/>
            <person name="Moore B."/>
            <person name="Morris P."/>
            <person name="Phuntmart V."/>
            <person name="Puiu D."/>
            <person name="Shetty J."/>
            <person name="Stajich J.E."/>
            <person name="Tripathy S."/>
            <person name="Wawra S."/>
            <person name="van West P."/>
            <person name="Whitty B.R."/>
            <person name="Coutinho P.M."/>
            <person name="Henrissat B."/>
            <person name="Martin F."/>
            <person name="Thomas P.D."/>
            <person name="Tyler B.M."/>
            <person name="De Vries R.P."/>
            <person name="Kamoun S."/>
            <person name="Yandell M."/>
            <person name="Tisserat N."/>
            <person name="Buell C.R."/>
        </authorList>
    </citation>
    <scope>NUCLEOTIDE SEQUENCE</scope>
    <source>
        <strain evidence="3">DAOM:BR144</strain>
    </source>
</reference>
<dbReference type="PANTHER" id="PTHR10742">
    <property type="entry name" value="FLAVIN MONOAMINE OXIDASE"/>
    <property type="match status" value="1"/>
</dbReference>
<dbReference type="SUPFAM" id="SSF54373">
    <property type="entry name" value="FAD-linked reductases, C-terminal domain"/>
    <property type="match status" value="1"/>
</dbReference>
<evidence type="ECO:0000259" key="1">
    <source>
        <dbReference type="Pfam" id="PF01593"/>
    </source>
</evidence>
<reference evidence="2" key="3">
    <citation type="submission" date="2015-02" db="UniProtKB">
        <authorList>
            <consortium name="EnsemblProtists"/>
        </authorList>
    </citation>
    <scope>IDENTIFICATION</scope>
    <source>
        <strain evidence="2">DAOM BR144</strain>
    </source>
</reference>
<dbReference type="Gene3D" id="3.50.50.60">
    <property type="entry name" value="FAD/NAD(P)-binding domain"/>
    <property type="match status" value="1"/>
</dbReference>
<dbReference type="OMA" id="PGMSVHA"/>
<dbReference type="SUPFAM" id="SSF51905">
    <property type="entry name" value="FAD/NAD(P)-binding domain"/>
    <property type="match status" value="1"/>
</dbReference>
<evidence type="ECO:0000313" key="2">
    <source>
        <dbReference type="EnsemblProtists" id="PYU1_T004155"/>
    </source>
</evidence>
<dbReference type="EnsemblProtists" id="PYU1_T004155">
    <property type="protein sequence ID" value="PYU1_T004155"/>
    <property type="gene ID" value="PYU1_G004145"/>
</dbReference>
<dbReference type="GO" id="GO:0016491">
    <property type="term" value="F:oxidoreductase activity"/>
    <property type="evidence" value="ECO:0007669"/>
    <property type="project" value="InterPro"/>
</dbReference>
<dbReference type="Pfam" id="PF01593">
    <property type="entry name" value="Amino_oxidase"/>
    <property type="match status" value="1"/>
</dbReference>
<dbReference type="InterPro" id="IPR036188">
    <property type="entry name" value="FAD/NAD-bd_sf"/>
</dbReference>
<dbReference type="STRING" id="431595.K3WGR4"/>
<dbReference type="eggNOG" id="KOG0029">
    <property type="taxonomic scope" value="Eukaryota"/>
</dbReference>
<protein>
    <recommendedName>
        <fullName evidence="1">Amine oxidase domain-containing protein</fullName>
    </recommendedName>
</protein>
<sequence length="414" mass="45987">MAPAHHDVVIIGAGIAGLRCAYQLVHEKGVKDVLVVEAQGRVGGRIMADTSFIPGMTIEVGAEFAHGANTSLTKFAEEQKWSLREIFTWAQGDGGPTDPAPDGGIGYYYLGDQKRILAFDDEDADFCKFNDAVDHLSEIEDVEAIPHNQSMMDYFKSWELSPSMMKLADAGYANTAGSNLDDISLRVTCKYERQWIDLEDEGDYRVVPTFMRIVDHFKTGITTQLNWPVQTIDYSSPDRVVITSKTGEQISCRRLVVTVPTSVFKDIEYVPCLSQTKADAVDSFGMRRAAKVLMHFTDSFWPANAHGVICSDCFLPEFWVNNTNGVGHLVENGDEQLATIYSNSSGETQYLVTGYAGSACADRLKSLDPQEIIEKFLDQLDDMFGTEEHPTPARSSFVKGKYFDWGDVEYIPPS</sequence>
<dbReference type="EMBL" id="GL376567">
    <property type="status" value="NOT_ANNOTATED_CDS"/>
    <property type="molecule type" value="Genomic_DNA"/>
</dbReference>
<dbReference type="VEuPathDB" id="FungiDB:PYU1_G004145"/>
<accession>K3WGR4</accession>
<dbReference type="PANTHER" id="PTHR10742:SF418">
    <property type="entry name" value="AMINE OXIDASE DOMAIN-CONTAINING PROTEIN"/>
    <property type="match status" value="1"/>
</dbReference>
<dbReference type="HOGENOM" id="CLU_004498_10_2_1"/>
<dbReference type="InterPro" id="IPR050281">
    <property type="entry name" value="Flavin_monoamine_oxidase"/>
</dbReference>